<feature type="transmembrane region" description="Helical" evidence="4">
    <location>
        <begin position="204"/>
        <end position="222"/>
    </location>
</feature>
<evidence type="ECO:0000256" key="3">
    <source>
        <dbReference type="ARBA" id="ARBA00023163"/>
    </source>
</evidence>
<evidence type="ECO:0000256" key="2">
    <source>
        <dbReference type="ARBA" id="ARBA00023125"/>
    </source>
</evidence>
<evidence type="ECO:0000256" key="4">
    <source>
        <dbReference type="SAM" id="Phobius"/>
    </source>
</evidence>
<evidence type="ECO:0000256" key="1">
    <source>
        <dbReference type="ARBA" id="ARBA00023015"/>
    </source>
</evidence>
<dbReference type="InterPro" id="IPR018062">
    <property type="entry name" value="HTH_AraC-typ_CS"/>
</dbReference>
<proteinExistence type="predicted"/>
<organism evidence="7 9">
    <name type="scientific">Leptospira perolatii</name>
    <dbReference type="NCBI Taxonomy" id="2023191"/>
    <lineage>
        <taxon>Bacteria</taxon>
        <taxon>Pseudomonadati</taxon>
        <taxon>Spirochaetota</taxon>
        <taxon>Spirochaetia</taxon>
        <taxon>Leptospirales</taxon>
        <taxon>Leptospiraceae</taxon>
        <taxon>Leptospira</taxon>
    </lineage>
</organism>
<evidence type="ECO:0000313" key="7">
    <source>
        <dbReference type="EMBL" id="PJZ74304.1"/>
    </source>
</evidence>
<comment type="caution">
    <text evidence="7">The sequence shown here is derived from an EMBL/GenBank/DDBJ whole genome shotgun (WGS) entry which is preliminary data.</text>
</comment>
<keyword evidence="3" id="KW-0804">Transcription</keyword>
<dbReference type="SMART" id="SM00342">
    <property type="entry name" value="HTH_ARAC"/>
    <property type="match status" value="1"/>
</dbReference>
<evidence type="ECO:0000313" key="6">
    <source>
        <dbReference type="EMBL" id="PJZ70468.1"/>
    </source>
</evidence>
<name>A0A2M9ZQI1_9LEPT</name>
<dbReference type="PANTHER" id="PTHR43280">
    <property type="entry name" value="ARAC-FAMILY TRANSCRIPTIONAL REGULATOR"/>
    <property type="match status" value="1"/>
</dbReference>
<dbReference type="SUPFAM" id="SSF46689">
    <property type="entry name" value="Homeodomain-like"/>
    <property type="match status" value="1"/>
</dbReference>
<dbReference type="OrthoDB" id="6866685at2"/>
<dbReference type="GO" id="GO:0043565">
    <property type="term" value="F:sequence-specific DNA binding"/>
    <property type="evidence" value="ECO:0007669"/>
    <property type="project" value="InterPro"/>
</dbReference>
<gene>
    <name evidence="6" type="ORF">CH360_05610</name>
    <name evidence="7" type="ORF">CH373_05190</name>
</gene>
<feature type="transmembrane region" description="Helical" evidence="4">
    <location>
        <begin position="96"/>
        <end position="117"/>
    </location>
</feature>
<feature type="transmembrane region" description="Helical" evidence="4">
    <location>
        <begin position="67"/>
        <end position="84"/>
    </location>
</feature>
<dbReference type="Gene3D" id="1.10.10.60">
    <property type="entry name" value="Homeodomain-like"/>
    <property type="match status" value="2"/>
</dbReference>
<dbReference type="PRINTS" id="PR00032">
    <property type="entry name" value="HTHARAC"/>
</dbReference>
<sequence>MLLVFSVLALFSGGLCFLLALGQLVQKSVLAKNIYTALTLVGIGFVQVLSALIVGVLPISAPAIPHLHIPVIFLFGPFIYYFYQYSLYPEYSPKKALHFASYLPAALSLLFILSPYYKDSELNYESVKQNFLQLSTGTHSFLVQLASSINLIYYAKMSYDSRFLWGKSVFVSDPVSRYFAFFQLGAILIPSITLLSFLFAKLSLLYVASSLIGCVILLSYLVSQRYPEFFITLQKKGAEHKYRKSMLNKIDLDQIENKLNALMLKSRVFTDEKLSLSELSKQLQITSHQLSEFLNARLGQNFASFLNHYRIEEAKKLLLEEPDKSILEISLDVGYGNKSTFNAVFRKNTGQNPQEFRKNKKGGVS</sequence>
<evidence type="ECO:0000313" key="8">
    <source>
        <dbReference type="Proteomes" id="UP000231962"/>
    </source>
</evidence>
<feature type="transmembrane region" description="Helical" evidence="4">
    <location>
        <begin position="175"/>
        <end position="198"/>
    </location>
</feature>
<feature type="domain" description="HTH araC/xylS-type" evidence="5">
    <location>
        <begin position="253"/>
        <end position="359"/>
    </location>
</feature>
<dbReference type="InterPro" id="IPR020449">
    <property type="entry name" value="Tscrpt_reg_AraC-type_HTH"/>
</dbReference>
<dbReference type="Pfam" id="PF12833">
    <property type="entry name" value="HTH_18"/>
    <property type="match status" value="1"/>
</dbReference>
<keyword evidence="4" id="KW-0472">Membrane</keyword>
<evidence type="ECO:0000259" key="5">
    <source>
        <dbReference type="PROSITE" id="PS01124"/>
    </source>
</evidence>
<dbReference type="InterPro" id="IPR018060">
    <property type="entry name" value="HTH_AraC"/>
</dbReference>
<dbReference type="GO" id="GO:0003700">
    <property type="term" value="F:DNA-binding transcription factor activity"/>
    <property type="evidence" value="ECO:0007669"/>
    <property type="project" value="InterPro"/>
</dbReference>
<keyword evidence="1" id="KW-0805">Transcription regulation</keyword>
<keyword evidence="4" id="KW-1133">Transmembrane helix</keyword>
<keyword evidence="2" id="KW-0238">DNA-binding</keyword>
<dbReference type="Proteomes" id="UP000231962">
    <property type="component" value="Unassembled WGS sequence"/>
</dbReference>
<evidence type="ECO:0000313" key="9">
    <source>
        <dbReference type="Proteomes" id="UP000231990"/>
    </source>
</evidence>
<keyword evidence="4" id="KW-0812">Transmembrane</keyword>
<dbReference type="EMBL" id="NPDY01000003">
    <property type="protein sequence ID" value="PJZ70468.1"/>
    <property type="molecule type" value="Genomic_DNA"/>
</dbReference>
<dbReference type="PROSITE" id="PS01124">
    <property type="entry name" value="HTH_ARAC_FAMILY_2"/>
    <property type="match status" value="1"/>
</dbReference>
<dbReference type="PROSITE" id="PS00041">
    <property type="entry name" value="HTH_ARAC_FAMILY_1"/>
    <property type="match status" value="1"/>
</dbReference>
<dbReference type="AlphaFoldDB" id="A0A2M9ZQI1"/>
<protein>
    <recommendedName>
        <fullName evidence="5">HTH araC/xylS-type domain-containing protein</fullName>
    </recommendedName>
</protein>
<feature type="transmembrane region" description="Helical" evidence="4">
    <location>
        <begin position="137"/>
        <end position="155"/>
    </location>
</feature>
<dbReference type="EMBL" id="NPDZ01000002">
    <property type="protein sequence ID" value="PJZ74304.1"/>
    <property type="molecule type" value="Genomic_DNA"/>
</dbReference>
<dbReference type="RefSeq" id="WP_100713037.1">
    <property type="nucleotide sequence ID" value="NZ_NPDY01000003.1"/>
</dbReference>
<dbReference type="Proteomes" id="UP000231990">
    <property type="component" value="Unassembled WGS sequence"/>
</dbReference>
<feature type="transmembrane region" description="Helical" evidence="4">
    <location>
        <begin position="37"/>
        <end position="61"/>
    </location>
</feature>
<feature type="transmembrane region" description="Helical" evidence="4">
    <location>
        <begin position="6"/>
        <end position="25"/>
    </location>
</feature>
<dbReference type="InterPro" id="IPR009057">
    <property type="entry name" value="Homeodomain-like_sf"/>
</dbReference>
<dbReference type="PANTHER" id="PTHR43280:SF29">
    <property type="entry name" value="ARAC-FAMILY TRANSCRIPTIONAL REGULATOR"/>
    <property type="match status" value="1"/>
</dbReference>
<reference evidence="8 9" key="1">
    <citation type="submission" date="2017-07" db="EMBL/GenBank/DDBJ databases">
        <title>Leptospira spp. isolated from tropical soils.</title>
        <authorList>
            <person name="Thibeaux R."/>
            <person name="Iraola G."/>
            <person name="Ferres I."/>
            <person name="Bierque E."/>
            <person name="Girault D."/>
            <person name="Soupe-Gilbert M.-E."/>
            <person name="Picardeau M."/>
            <person name="Goarant C."/>
        </authorList>
    </citation>
    <scope>NUCLEOTIDE SEQUENCE [LARGE SCALE GENOMIC DNA]</scope>
    <source>
        <strain evidence="7 9">FH1-B-B1</strain>
        <strain evidence="6 8">FH1-B-C1</strain>
    </source>
</reference>
<accession>A0A2M9ZQI1</accession>
<keyword evidence="8" id="KW-1185">Reference proteome</keyword>